<dbReference type="InterPro" id="IPR018960">
    <property type="entry name" value="DUF1990"/>
</dbReference>
<dbReference type="Proteomes" id="UP000543598">
    <property type="component" value="Unassembled WGS sequence"/>
</dbReference>
<gene>
    <name evidence="3" type="ORF">HLA99_00730</name>
</gene>
<evidence type="ECO:0000313" key="4">
    <source>
        <dbReference type="Proteomes" id="UP000543598"/>
    </source>
</evidence>
<dbReference type="Pfam" id="PF09348">
    <property type="entry name" value="DUF1990"/>
    <property type="match status" value="1"/>
</dbReference>
<keyword evidence="4" id="KW-1185">Reference proteome</keyword>
<organism evidence="3 4">
    <name type="scientific">Microbacterium ulmi</name>
    <dbReference type="NCBI Taxonomy" id="179095"/>
    <lineage>
        <taxon>Bacteria</taxon>
        <taxon>Bacillati</taxon>
        <taxon>Actinomycetota</taxon>
        <taxon>Actinomycetes</taxon>
        <taxon>Micrococcales</taxon>
        <taxon>Microbacteriaceae</taxon>
        <taxon>Microbacterium</taxon>
    </lineage>
</organism>
<sequence length="163" mass="18132">MPRARRRDFAAGSTRSPIADPPRGYRLVEQSVHLRPIDEAELRRVATTWELKRRAGFRVPPTPPRAGQDVVITAGFAGVRFTEPAHVVWADADGFGYETRPGHPLHGEESFLVRSHPDGGLVFTLRSLSRSGGGLWALALPAVRVIQHRVVRRYLRVAIDASR</sequence>
<dbReference type="EMBL" id="JABEMB010000001">
    <property type="protein sequence ID" value="NNH02396.1"/>
    <property type="molecule type" value="Genomic_DNA"/>
</dbReference>
<comment type="caution">
    <text evidence="3">The sequence shown here is derived from an EMBL/GenBank/DDBJ whole genome shotgun (WGS) entry which is preliminary data.</text>
</comment>
<protein>
    <submittedName>
        <fullName evidence="3">DUF1990 domain-containing protein</fullName>
    </submittedName>
</protein>
<evidence type="ECO:0000259" key="2">
    <source>
        <dbReference type="Pfam" id="PF09348"/>
    </source>
</evidence>
<proteinExistence type="predicted"/>
<feature type="region of interest" description="Disordered" evidence="1">
    <location>
        <begin position="1"/>
        <end position="23"/>
    </location>
</feature>
<dbReference type="AlphaFoldDB" id="A0A7Y2PXL4"/>
<feature type="domain" description="DUF1990" evidence="2">
    <location>
        <begin position="19"/>
        <end position="156"/>
    </location>
</feature>
<accession>A0A7Y2PXL4</accession>
<dbReference type="RefSeq" id="WP_167040768.1">
    <property type="nucleotide sequence ID" value="NZ_BAAANA010000003.1"/>
</dbReference>
<name>A0A7Y2PXL4_9MICO</name>
<evidence type="ECO:0000256" key="1">
    <source>
        <dbReference type="SAM" id="MobiDB-lite"/>
    </source>
</evidence>
<reference evidence="3 4" key="1">
    <citation type="submission" date="2020-05" db="EMBL/GenBank/DDBJ databases">
        <title>MicrobeNet Type strains.</title>
        <authorList>
            <person name="Nicholson A.C."/>
        </authorList>
    </citation>
    <scope>NUCLEOTIDE SEQUENCE [LARGE SCALE GENOMIC DNA]</scope>
    <source>
        <strain evidence="3 4">JCM 14282</strain>
    </source>
</reference>
<evidence type="ECO:0000313" key="3">
    <source>
        <dbReference type="EMBL" id="NNH02396.1"/>
    </source>
</evidence>